<dbReference type="EC" id="3.4.16.-" evidence="8"/>
<dbReference type="MEROPS" id="S10.A41"/>
<feature type="chain" id="PRO_5005115744" description="Carboxypeptidase" evidence="8">
    <location>
        <begin position="25"/>
        <end position="986"/>
    </location>
</feature>
<dbReference type="GO" id="GO:0005773">
    <property type="term" value="C:vacuole"/>
    <property type="evidence" value="ECO:0007669"/>
    <property type="project" value="TreeGrafter"/>
</dbReference>
<protein>
    <recommendedName>
        <fullName evidence="8">Carboxypeptidase</fullName>
        <ecNumber evidence="8">3.4.16.-</ecNumber>
    </recommendedName>
</protein>
<dbReference type="PANTHER" id="PTHR11802:SF451">
    <property type="entry name" value="CARBOXYPEPTIDASE"/>
    <property type="match status" value="1"/>
</dbReference>
<keyword evidence="2 8" id="KW-0121">Carboxypeptidase</keyword>
<evidence type="ECO:0000256" key="8">
    <source>
        <dbReference type="RuleBase" id="RU361156"/>
    </source>
</evidence>
<dbReference type="Pfam" id="PF00450">
    <property type="entry name" value="Peptidase_S10"/>
    <property type="match status" value="2"/>
</dbReference>
<keyword evidence="6" id="KW-1015">Disulfide bond</keyword>
<evidence type="ECO:0000256" key="6">
    <source>
        <dbReference type="ARBA" id="ARBA00023157"/>
    </source>
</evidence>
<keyword evidence="5 8" id="KW-0378">Hydrolase</keyword>
<dbReference type="Gene3D" id="6.10.250.940">
    <property type="match status" value="1"/>
</dbReference>
<dbReference type="HOGENOM" id="CLU_008523_4_1_1"/>
<dbReference type="PANTHER" id="PTHR11802">
    <property type="entry name" value="SERINE PROTEASE FAMILY S10 SERINE CARBOXYPEPTIDASE"/>
    <property type="match status" value="1"/>
</dbReference>
<evidence type="ECO:0000256" key="4">
    <source>
        <dbReference type="ARBA" id="ARBA00022729"/>
    </source>
</evidence>
<dbReference type="PRINTS" id="PR00724">
    <property type="entry name" value="CRBOXYPTASEC"/>
</dbReference>
<dbReference type="InterPro" id="IPR018202">
    <property type="entry name" value="Ser_caboxypep_ser_AS"/>
</dbReference>
<name>A0A0E0E514_9ORYZ</name>
<dbReference type="GO" id="GO:0006508">
    <property type="term" value="P:proteolysis"/>
    <property type="evidence" value="ECO:0007669"/>
    <property type="project" value="UniProtKB-KW"/>
</dbReference>
<keyword evidence="7" id="KW-0325">Glycoprotein</keyword>
<organism evidence="9">
    <name type="scientific">Oryza meridionalis</name>
    <dbReference type="NCBI Taxonomy" id="40149"/>
    <lineage>
        <taxon>Eukaryota</taxon>
        <taxon>Viridiplantae</taxon>
        <taxon>Streptophyta</taxon>
        <taxon>Embryophyta</taxon>
        <taxon>Tracheophyta</taxon>
        <taxon>Spermatophyta</taxon>
        <taxon>Magnoliopsida</taxon>
        <taxon>Liliopsida</taxon>
        <taxon>Poales</taxon>
        <taxon>Poaceae</taxon>
        <taxon>BOP clade</taxon>
        <taxon>Oryzoideae</taxon>
        <taxon>Oryzeae</taxon>
        <taxon>Oryzinae</taxon>
        <taxon>Oryza</taxon>
    </lineage>
</organism>
<dbReference type="eggNOG" id="KOG1282">
    <property type="taxonomic scope" value="Eukaryota"/>
</dbReference>
<keyword evidence="10" id="KW-1185">Reference proteome</keyword>
<reference evidence="9" key="2">
    <citation type="submission" date="2018-05" db="EMBL/GenBank/DDBJ databases">
        <title>OmerRS3 (Oryza meridionalis Reference Sequence Version 3).</title>
        <authorList>
            <person name="Zhang J."/>
            <person name="Kudrna D."/>
            <person name="Lee S."/>
            <person name="Talag J."/>
            <person name="Welchert J."/>
            <person name="Wing R.A."/>
        </authorList>
    </citation>
    <scope>NUCLEOTIDE SEQUENCE [LARGE SCALE GENOMIC DNA]</scope>
    <source>
        <strain evidence="9">cv. OR44</strain>
    </source>
</reference>
<dbReference type="PROSITE" id="PS00131">
    <property type="entry name" value="CARBOXYPEPT_SER_SER"/>
    <property type="match status" value="2"/>
</dbReference>
<dbReference type="FunFam" id="3.40.50.1820:FF:000573">
    <property type="entry name" value="Carboxypeptidase"/>
    <property type="match status" value="2"/>
</dbReference>
<comment type="similarity">
    <text evidence="1 8">Belongs to the peptidase S10 family.</text>
</comment>
<keyword evidence="4 8" id="KW-0732">Signal</keyword>
<dbReference type="Gene3D" id="3.40.50.1820">
    <property type="entry name" value="alpha/beta hydrolase"/>
    <property type="match status" value="2"/>
</dbReference>
<dbReference type="GO" id="GO:0004185">
    <property type="term" value="F:serine-type carboxypeptidase activity"/>
    <property type="evidence" value="ECO:0007669"/>
    <property type="project" value="UniProtKB-UniRule"/>
</dbReference>
<feature type="signal peptide" evidence="8">
    <location>
        <begin position="1"/>
        <end position="24"/>
    </location>
</feature>
<dbReference type="SUPFAM" id="SSF53474">
    <property type="entry name" value="alpha/beta-Hydrolases"/>
    <property type="match status" value="2"/>
</dbReference>
<dbReference type="FunFam" id="3.40.50.12670:FF:000003">
    <property type="entry name" value="Carboxypeptidase"/>
    <property type="match status" value="1"/>
</dbReference>
<dbReference type="FunFam" id="3.40.50.11320:FF:000001">
    <property type="entry name" value="Carboxypeptidase"/>
    <property type="match status" value="1"/>
</dbReference>
<dbReference type="STRING" id="40149.A0A0E0E514"/>
<dbReference type="AlphaFoldDB" id="A0A0E0E514"/>
<sequence>MRHQITLFLLIILLLALGASVTDASSHSQEDQLIKFMESRALKRLRNRPNKNGPGEDDPWADPSRFRYLATRGGVSPPESTKEDDRIAALSGQPRGVNFAQFAGYVTVDRKNGRELFYYFVESPYDASTKPLILWLNGGPGCSSLGFGAMKELGPFRVNPDGKTLSRNKHAWNNLANVIFVESPAGVGFSYSMNSSDYSDVGDQRTAEDTYVFLVNWFNRFPEYKGRDFYIAGESYGGHYVPQIATIVTFVNHLFDGDTPFNLRGIFVGNPLLDEYKNGEGNLEFLWNHGVISDEVWAKILANCTFTSSDDWPCFVAAHSFQRGNIDRYNIYAPVCLHEEDGTFRSSGYLPGYDPCIDYYIPRYLNNPDVQKALHARADTNWSGCNLDLAWNDSPDSMVRTIKRLVENGLNVWIYSGDMDSICSLTATRYSVKDLNLTITHKWRPWYTPDNEVGGYVQQYEGGFTLASVRGAGHLVPSFQPKRSLVLLYSFLKGMLPPADIPKISIFELIALHANASPEEARFREFVRSRRSSTVTVSSSNGYSAHEPGARVSSRLQEEYSVSDQSNLKAADKITALPGQPEGVGFNQYGGYVTVDEKNGRSLFYYFVEATTDSAAKPLLLWLNGGPGCSSVGYGAMIELGPFRINSDNKTLSRNEYAWNNVANVLFLESPAGVGFSYSNTSSDYDKSGDQRTANDSYIFLVNWLERFPEYKGRAFYISGESYAGHYAPQLAATILTHNMESKRMIINLQGILVGNPCLDEFKNLKGQIDYLWSHGVISDEVLANITKNCRFSPSDGKACSDAMDAFDSGNTDPYDIYGPVCINAPDGKFFPSRIVPGYDPCSNYYIHAYLNNPVVQKALHARVTTWLGCKNLHWKDAPVSMVPTLKWLMEHGLPVWLYSGDLDSVCPFTATRYSVGDLGLAVTEPWRPWTANREVGGYVQQYTGGLVFISVRGAGHQVPYFQPEKALIVVSSFLRGALPPYVKQQ</sequence>
<dbReference type="Gene3D" id="3.40.50.11320">
    <property type="match status" value="1"/>
</dbReference>
<proteinExistence type="inferred from homology"/>
<evidence type="ECO:0000313" key="10">
    <source>
        <dbReference type="Proteomes" id="UP000008021"/>
    </source>
</evidence>
<accession>A0A0E0E514</accession>
<reference evidence="9" key="1">
    <citation type="submission" date="2015-04" db="UniProtKB">
        <authorList>
            <consortium name="EnsemblPlants"/>
        </authorList>
    </citation>
    <scope>IDENTIFICATION</scope>
</reference>
<dbReference type="Proteomes" id="UP000008021">
    <property type="component" value="Chromosome 6"/>
</dbReference>
<evidence type="ECO:0000256" key="7">
    <source>
        <dbReference type="ARBA" id="ARBA00023180"/>
    </source>
</evidence>
<evidence type="ECO:0000256" key="2">
    <source>
        <dbReference type="ARBA" id="ARBA00022645"/>
    </source>
</evidence>
<dbReference type="PROSITE" id="PS00560">
    <property type="entry name" value="CARBOXYPEPT_SER_HIS"/>
    <property type="match status" value="2"/>
</dbReference>
<evidence type="ECO:0000256" key="3">
    <source>
        <dbReference type="ARBA" id="ARBA00022670"/>
    </source>
</evidence>
<keyword evidence="3 8" id="KW-0645">Protease</keyword>
<dbReference type="InterPro" id="IPR029058">
    <property type="entry name" value="AB_hydrolase_fold"/>
</dbReference>
<dbReference type="Gramene" id="OMERI06G24140.1">
    <property type="protein sequence ID" value="OMERI06G24140.1"/>
    <property type="gene ID" value="OMERI06G24140"/>
</dbReference>
<dbReference type="EnsemblPlants" id="OMERI06G24140.1">
    <property type="protein sequence ID" value="OMERI06G24140.1"/>
    <property type="gene ID" value="OMERI06G24140"/>
</dbReference>
<evidence type="ECO:0000313" key="9">
    <source>
        <dbReference type="EnsemblPlants" id="OMERI06G24140.1"/>
    </source>
</evidence>
<dbReference type="FunFam" id="3.40.50.11320:FF:000002">
    <property type="entry name" value="Carboxypeptidase"/>
    <property type="match status" value="1"/>
</dbReference>
<dbReference type="InterPro" id="IPR001563">
    <property type="entry name" value="Peptidase_S10"/>
</dbReference>
<evidence type="ECO:0000256" key="5">
    <source>
        <dbReference type="ARBA" id="ARBA00022801"/>
    </source>
</evidence>
<evidence type="ECO:0000256" key="1">
    <source>
        <dbReference type="ARBA" id="ARBA00009431"/>
    </source>
</evidence>
<dbReference type="InterPro" id="IPR033124">
    <property type="entry name" value="Ser_caboxypep_his_AS"/>
</dbReference>